<dbReference type="OrthoDB" id="25778at2759"/>
<comment type="caution">
    <text evidence="2">The sequence shown here is derived from an EMBL/GenBank/DDBJ whole genome shotgun (WGS) entry which is preliminary data.</text>
</comment>
<accession>A0A448XE82</accession>
<feature type="domain" description="BCAS3 WD40" evidence="1">
    <location>
        <begin position="36"/>
        <end position="106"/>
    </location>
</feature>
<dbReference type="InterPro" id="IPR045142">
    <property type="entry name" value="BCAS3-like"/>
</dbReference>
<dbReference type="PANTHER" id="PTHR13268:SF0">
    <property type="entry name" value="BCAS3 MICROTUBULE ASSOCIATED CELL MIGRATION FACTOR"/>
    <property type="match status" value="1"/>
</dbReference>
<evidence type="ECO:0000313" key="3">
    <source>
        <dbReference type="Proteomes" id="UP000784294"/>
    </source>
</evidence>
<sequence>MTDPLRVYRADWTPAAGISAFRRPPINVHNFNGDRVIVAHFLVSKAHRWAPVSRLLFDPSGYLLFTACTQGHAFNIFRISNHPYDSRQTAVHHLYILDRGTTPCKVV</sequence>
<dbReference type="EMBL" id="CAAALY010247689">
    <property type="protein sequence ID" value="VEL34454.1"/>
    <property type="molecule type" value="Genomic_DNA"/>
</dbReference>
<name>A0A448XE82_9PLAT</name>
<dbReference type="GO" id="GO:0042594">
    <property type="term" value="P:response to starvation"/>
    <property type="evidence" value="ECO:0007669"/>
    <property type="project" value="TreeGrafter"/>
</dbReference>
<dbReference type="Pfam" id="PF21034">
    <property type="entry name" value="BCAS3_WD40"/>
    <property type="match status" value="1"/>
</dbReference>
<dbReference type="AlphaFoldDB" id="A0A448XE82"/>
<evidence type="ECO:0000313" key="2">
    <source>
        <dbReference type="EMBL" id="VEL34454.1"/>
    </source>
</evidence>
<dbReference type="InterPro" id="IPR048382">
    <property type="entry name" value="BCAS3_WD40"/>
</dbReference>
<dbReference type="PANTHER" id="PTHR13268">
    <property type="entry name" value="BREAST CARCINOMA AMPLIFIED SEQUENCE 3"/>
    <property type="match status" value="1"/>
</dbReference>
<dbReference type="GO" id="GO:0005737">
    <property type="term" value="C:cytoplasm"/>
    <property type="evidence" value="ECO:0007669"/>
    <property type="project" value="TreeGrafter"/>
</dbReference>
<reference evidence="2" key="1">
    <citation type="submission" date="2018-11" db="EMBL/GenBank/DDBJ databases">
        <authorList>
            <consortium name="Pathogen Informatics"/>
        </authorList>
    </citation>
    <scope>NUCLEOTIDE SEQUENCE</scope>
</reference>
<keyword evidence="3" id="KW-1185">Reference proteome</keyword>
<dbReference type="Proteomes" id="UP000784294">
    <property type="component" value="Unassembled WGS sequence"/>
</dbReference>
<dbReference type="GO" id="GO:0006914">
    <property type="term" value="P:autophagy"/>
    <property type="evidence" value="ECO:0007669"/>
    <property type="project" value="InterPro"/>
</dbReference>
<protein>
    <recommendedName>
        <fullName evidence="1">BCAS3 WD40 domain-containing protein</fullName>
    </recommendedName>
</protein>
<gene>
    <name evidence="2" type="ORF">PXEA_LOCUS27894</name>
</gene>
<evidence type="ECO:0000259" key="1">
    <source>
        <dbReference type="Pfam" id="PF21034"/>
    </source>
</evidence>
<organism evidence="2 3">
    <name type="scientific">Protopolystoma xenopodis</name>
    <dbReference type="NCBI Taxonomy" id="117903"/>
    <lineage>
        <taxon>Eukaryota</taxon>
        <taxon>Metazoa</taxon>
        <taxon>Spiralia</taxon>
        <taxon>Lophotrochozoa</taxon>
        <taxon>Platyhelminthes</taxon>
        <taxon>Monogenea</taxon>
        <taxon>Polyopisthocotylea</taxon>
        <taxon>Polystomatidea</taxon>
        <taxon>Polystomatidae</taxon>
        <taxon>Protopolystoma</taxon>
    </lineage>
</organism>
<proteinExistence type="predicted"/>